<organism evidence="2 3">
    <name type="scientific">Puccinia striiformis f. sp. tritici PST-78</name>
    <dbReference type="NCBI Taxonomy" id="1165861"/>
    <lineage>
        <taxon>Eukaryota</taxon>
        <taxon>Fungi</taxon>
        <taxon>Dikarya</taxon>
        <taxon>Basidiomycota</taxon>
        <taxon>Pucciniomycotina</taxon>
        <taxon>Pucciniomycetes</taxon>
        <taxon>Pucciniales</taxon>
        <taxon>Pucciniaceae</taxon>
        <taxon>Puccinia</taxon>
    </lineage>
</organism>
<dbReference type="Pfam" id="PF13728">
    <property type="entry name" value="TraF"/>
    <property type="match status" value="1"/>
</dbReference>
<dbReference type="InterPro" id="IPR039555">
    <property type="entry name" value="TraF/TrbB"/>
</dbReference>
<protein>
    <recommendedName>
        <fullName evidence="4">Conjugal transfer protein TraF</fullName>
    </recommendedName>
</protein>
<reference evidence="3" key="1">
    <citation type="submission" date="2014-03" db="EMBL/GenBank/DDBJ databases">
        <title>The Genome Sequence of Puccinia striiformis f. sp. tritici PST-78.</title>
        <authorList>
            <consortium name="The Broad Institute Genome Sequencing Platform"/>
            <person name="Cuomo C."/>
            <person name="Hulbert S."/>
            <person name="Chen X."/>
            <person name="Walker B."/>
            <person name="Young S.K."/>
            <person name="Zeng Q."/>
            <person name="Gargeya S."/>
            <person name="Fitzgerald M."/>
            <person name="Haas B."/>
            <person name="Abouelleil A."/>
            <person name="Alvarado L."/>
            <person name="Arachchi H.M."/>
            <person name="Berlin A.M."/>
            <person name="Chapman S.B."/>
            <person name="Goldberg J."/>
            <person name="Griggs A."/>
            <person name="Gujja S."/>
            <person name="Hansen M."/>
            <person name="Howarth C."/>
            <person name="Imamovic A."/>
            <person name="Larimer J."/>
            <person name="McCowan C."/>
            <person name="Montmayeur A."/>
            <person name="Murphy C."/>
            <person name="Neiman D."/>
            <person name="Pearson M."/>
            <person name="Priest M."/>
            <person name="Roberts A."/>
            <person name="Saif S."/>
            <person name="Shea T."/>
            <person name="Sisk P."/>
            <person name="Sykes S."/>
            <person name="Wortman J."/>
            <person name="Nusbaum C."/>
            <person name="Birren B."/>
        </authorList>
    </citation>
    <scope>NUCLEOTIDE SEQUENCE [LARGE SCALE GENOMIC DNA]</scope>
    <source>
        <strain evidence="3">race PST-78</strain>
    </source>
</reference>
<dbReference type="STRING" id="1165861.A0A0L0UNL1"/>
<evidence type="ECO:0000313" key="3">
    <source>
        <dbReference type="Proteomes" id="UP000054564"/>
    </source>
</evidence>
<dbReference type="Pfam" id="PF06986">
    <property type="entry name" value="F_T4SS_TraN"/>
    <property type="match status" value="1"/>
</dbReference>
<feature type="compositionally biased region" description="Basic and acidic residues" evidence="1">
    <location>
        <begin position="107"/>
        <end position="116"/>
    </location>
</feature>
<dbReference type="AlphaFoldDB" id="A0A0L0UNL1"/>
<dbReference type="InterPro" id="IPR014121">
    <property type="entry name" value="TraN_Ftype"/>
</dbReference>
<comment type="caution">
    <text evidence="2">The sequence shown here is derived from an EMBL/GenBank/DDBJ whole genome shotgun (WGS) entry which is preliminary data.</text>
</comment>
<dbReference type="NCBIfam" id="TIGR02739">
    <property type="entry name" value="TraF"/>
    <property type="match status" value="1"/>
</dbReference>
<feature type="region of interest" description="Disordered" evidence="1">
    <location>
        <begin position="106"/>
        <end position="132"/>
    </location>
</feature>
<evidence type="ECO:0000313" key="2">
    <source>
        <dbReference type="EMBL" id="KNE88551.1"/>
    </source>
</evidence>
<dbReference type="InterPro" id="IPR014110">
    <property type="entry name" value="TraF"/>
</dbReference>
<name>A0A0L0UNL1_9BASI</name>
<accession>A0A0L0UNL1</accession>
<proteinExistence type="predicted"/>
<keyword evidence="3" id="KW-1185">Reference proteome</keyword>
<feature type="non-terminal residue" evidence="2">
    <location>
        <position position="1"/>
    </location>
</feature>
<sequence>AKEKLLTVDIGEFCAKKVLGVCLQKKHSYCVFDSKLARIVQQQGREGQLHIGFGSAKSPDCRGVNMDELQRIQFDHLDFTDFYDELQSNVALPDQKQLTDLGWHWYNEPKKPKDKQPPPGSPSSPTPESATETLRKLSVIRDELRNQAVLEGTPESVRRYKIMQDYLVDKATKFSATWDRVLLENPELDYSLQHPYYNGTAPLEYQKERQAQNAAIRYVNQRYGVFFFYRGNEPLDNKLGEVIKEFSVQYGIPVIPITVDGRVNPDLPESKQDTGQAGKMGIKHFPAVYLVEPGKKTFKPLAYGFITQDDLARRMLNVVTDFKPRF</sequence>
<gene>
    <name evidence="2" type="ORF">PSTG_18042</name>
</gene>
<evidence type="ECO:0000256" key="1">
    <source>
        <dbReference type="SAM" id="MobiDB-lite"/>
    </source>
</evidence>
<dbReference type="Proteomes" id="UP000054564">
    <property type="component" value="Unassembled WGS sequence"/>
</dbReference>
<evidence type="ECO:0008006" key="4">
    <source>
        <dbReference type="Google" id="ProtNLM"/>
    </source>
</evidence>
<dbReference type="EMBL" id="AJIL01001505">
    <property type="protein sequence ID" value="KNE88551.1"/>
    <property type="molecule type" value="Genomic_DNA"/>
</dbReference>